<dbReference type="InterPro" id="IPR012337">
    <property type="entry name" value="RNaseH-like_sf"/>
</dbReference>
<evidence type="ECO:0000256" key="4">
    <source>
        <dbReference type="ARBA" id="ARBA00022722"/>
    </source>
</evidence>
<sequence length="442" mass="48875">MKSRFCQTSAPKIAGSVPRRHTGADFASTPHITRDCSRSENSHFWGPPWSWDTHIPHLSSGRKTRSENTTSPIHRIAALGHPLAEFATPYLAHPANPPNPSPEQLIIRSDSGGQKRDDYRNEVPSKISVLEECHASVHGYSDGHAVVSSGIRKIGVGYVIRAGKRTLSSESFGIGPRANIYNAEMLGILLAFLRAKKIAESQGNCNIHIFCDNQSAIKVIADLSRHPCQFASRSFIANVQTFLSGHPNRKVYVTWVPRHNGISGNKVADRLANQGANVPPTPIFNRATTWIGEHSTLTAVRSWRKSRQDHTNARINSNYYIPHLPALKLHLIFNDSRLGRDIECRLARFLTGHGHYGEYHAQFHHDVDPRCACREWEETITHLTTSCPATAGQRELLSEFSIGVSRPLLFGSHPGLEAVAKFIAKTGIGRRQGGPPATAQNF</sequence>
<dbReference type="GO" id="GO:0004523">
    <property type="term" value="F:RNA-DNA hybrid ribonuclease activity"/>
    <property type="evidence" value="ECO:0007669"/>
    <property type="project" value="UniProtKB-EC"/>
</dbReference>
<dbReference type="Pfam" id="PF00075">
    <property type="entry name" value="RNase_H"/>
    <property type="match status" value="1"/>
</dbReference>
<dbReference type="EMBL" id="CP059672">
    <property type="protein sequence ID" value="QRW26615.1"/>
    <property type="molecule type" value="Genomic_DNA"/>
</dbReference>
<feature type="region of interest" description="Disordered" evidence="8">
    <location>
        <begin position="89"/>
        <end position="119"/>
    </location>
</feature>
<gene>
    <name evidence="10" type="ORF">RhiXN_12276</name>
</gene>
<dbReference type="InterPro" id="IPR002156">
    <property type="entry name" value="RNaseH_domain"/>
</dbReference>
<dbReference type="SUPFAM" id="SSF53098">
    <property type="entry name" value="Ribonuclease H-like"/>
    <property type="match status" value="1"/>
</dbReference>
<evidence type="ECO:0000256" key="7">
    <source>
        <dbReference type="ARBA" id="ARBA00022801"/>
    </source>
</evidence>
<dbReference type="RefSeq" id="XP_043186852.1">
    <property type="nucleotide sequence ID" value="XM_043332091.1"/>
</dbReference>
<comment type="similarity">
    <text evidence="2">Belongs to the RNase H family.</text>
</comment>
<name>A0A8H8P7I1_9AGAM</name>
<evidence type="ECO:0000256" key="1">
    <source>
        <dbReference type="ARBA" id="ARBA00000077"/>
    </source>
</evidence>
<dbReference type="PANTHER" id="PTHR10642">
    <property type="entry name" value="RIBONUCLEASE H1"/>
    <property type="match status" value="1"/>
</dbReference>
<proteinExistence type="inferred from homology"/>
<evidence type="ECO:0000259" key="9">
    <source>
        <dbReference type="PROSITE" id="PS50879"/>
    </source>
</evidence>
<evidence type="ECO:0000256" key="3">
    <source>
        <dbReference type="ARBA" id="ARBA00012180"/>
    </source>
</evidence>
<keyword evidence="6" id="KW-0255">Endonuclease</keyword>
<organism evidence="10 11">
    <name type="scientific">Rhizoctonia solani</name>
    <dbReference type="NCBI Taxonomy" id="456999"/>
    <lineage>
        <taxon>Eukaryota</taxon>
        <taxon>Fungi</taxon>
        <taxon>Dikarya</taxon>
        <taxon>Basidiomycota</taxon>
        <taxon>Agaricomycotina</taxon>
        <taxon>Agaricomycetes</taxon>
        <taxon>Cantharellales</taxon>
        <taxon>Ceratobasidiaceae</taxon>
        <taxon>Rhizoctonia</taxon>
    </lineage>
</organism>
<keyword evidence="7" id="KW-0378">Hydrolase</keyword>
<dbReference type="GO" id="GO:0046872">
    <property type="term" value="F:metal ion binding"/>
    <property type="evidence" value="ECO:0007669"/>
    <property type="project" value="UniProtKB-KW"/>
</dbReference>
<dbReference type="GO" id="GO:0003676">
    <property type="term" value="F:nucleic acid binding"/>
    <property type="evidence" value="ECO:0007669"/>
    <property type="project" value="InterPro"/>
</dbReference>
<evidence type="ECO:0000256" key="2">
    <source>
        <dbReference type="ARBA" id="ARBA00005300"/>
    </source>
</evidence>
<comment type="catalytic activity">
    <reaction evidence="1">
        <text>Endonucleolytic cleavage to 5'-phosphomonoester.</text>
        <dbReference type="EC" id="3.1.26.4"/>
    </reaction>
</comment>
<feature type="domain" description="RNase H type-1" evidence="9">
    <location>
        <begin position="133"/>
        <end position="277"/>
    </location>
</feature>
<dbReference type="GeneID" id="67034554"/>
<keyword evidence="5" id="KW-0479">Metal-binding</keyword>
<keyword evidence="4" id="KW-0540">Nuclease</keyword>
<dbReference type="PANTHER" id="PTHR10642:SF26">
    <property type="entry name" value="RIBONUCLEASE H1"/>
    <property type="match status" value="1"/>
</dbReference>
<dbReference type="EC" id="3.1.26.4" evidence="3"/>
<dbReference type="GO" id="GO:0043137">
    <property type="term" value="P:DNA replication, removal of RNA primer"/>
    <property type="evidence" value="ECO:0007669"/>
    <property type="project" value="TreeGrafter"/>
</dbReference>
<protein>
    <recommendedName>
        <fullName evidence="3">ribonuclease H</fullName>
        <ecNumber evidence="3">3.1.26.4</ecNumber>
    </recommendedName>
</protein>
<dbReference type="Proteomes" id="UP000650533">
    <property type="component" value="Chromosome 15"/>
</dbReference>
<dbReference type="CDD" id="cd09276">
    <property type="entry name" value="Rnase_HI_RT_non_LTR"/>
    <property type="match status" value="1"/>
</dbReference>
<evidence type="ECO:0000256" key="5">
    <source>
        <dbReference type="ARBA" id="ARBA00022723"/>
    </source>
</evidence>
<feature type="region of interest" description="Disordered" evidence="8">
    <location>
        <begin position="14"/>
        <end position="39"/>
    </location>
</feature>
<evidence type="ECO:0000256" key="8">
    <source>
        <dbReference type="SAM" id="MobiDB-lite"/>
    </source>
</evidence>
<dbReference type="InterPro" id="IPR036397">
    <property type="entry name" value="RNaseH_sf"/>
</dbReference>
<evidence type="ECO:0000313" key="11">
    <source>
        <dbReference type="Proteomes" id="UP000650533"/>
    </source>
</evidence>
<reference evidence="10" key="1">
    <citation type="submission" date="2020-05" db="EMBL/GenBank/DDBJ databases">
        <title>Evolutionary and genomic comparisons of hybrid uninucleate and nonhybrid Rhizoctonia fungi.</title>
        <authorList>
            <person name="Li C."/>
            <person name="Chen X."/>
        </authorList>
    </citation>
    <scope>NUCLEOTIDE SEQUENCE</scope>
    <source>
        <strain evidence="10">AG-1 IA</strain>
    </source>
</reference>
<dbReference type="AlphaFoldDB" id="A0A8H8P7I1"/>
<dbReference type="PROSITE" id="PS50879">
    <property type="entry name" value="RNASE_H_1"/>
    <property type="match status" value="1"/>
</dbReference>
<accession>A0A8H8P7I1</accession>
<evidence type="ECO:0000256" key="6">
    <source>
        <dbReference type="ARBA" id="ARBA00022759"/>
    </source>
</evidence>
<dbReference type="Gene3D" id="3.30.420.10">
    <property type="entry name" value="Ribonuclease H-like superfamily/Ribonuclease H"/>
    <property type="match status" value="1"/>
</dbReference>
<evidence type="ECO:0000313" key="10">
    <source>
        <dbReference type="EMBL" id="QRW26615.1"/>
    </source>
</evidence>
<dbReference type="KEGG" id="rsx:RhiXN_12276"/>
<dbReference type="InterPro" id="IPR050092">
    <property type="entry name" value="RNase_H"/>
</dbReference>